<dbReference type="PANTHER" id="PTHR30055:SF234">
    <property type="entry name" value="HTH-TYPE TRANSCRIPTIONAL REGULATOR BETI"/>
    <property type="match status" value="1"/>
</dbReference>
<dbReference type="InterPro" id="IPR001647">
    <property type="entry name" value="HTH_TetR"/>
</dbReference>
<reference evidence="6 7" key="1">
    <citation type="submission" date="2019-03" db="EMBL/GenBank/DDBJ databases">
        <title>Sequencing the genomes of 1000 actinobacteria strains.</title>
        <authorList>
            <person name="Klenk H.-P."/>
        </authorList>
    </citation>
    <scope>NUCLEOTIDE SEQUENCE [LARGE SCALE GENOMIC DNA]</scope>
    <source>
        <strain evidence="6 7">DSM 44969</strain>
    </source>
</reference>
<dbReference type="SUPFAM" id="SSF48498">
    <property type="entry name" value="Tetracyclin repressor-like, C-terminal domain"/>
    <property type="match status" value="1"/>
</dbReference>
<evidence type="ECO:0000256" key="4">
    <source>
        <dbReference type="PROSITE-ProRule" id="PRU00335"/>
    </source>
</evidence>
<dbReference type="Pfam" id="PF21597">
    <property type="entry name" value="TetR_C_43"/>
    <property type="match status" value="1"/>
</dbReference>
<sequence length="230" mass="24966">MDEARPTLRADARRNREQIIEAARALFARVGPAVPMEEVARAAGVGVATLYRRFPDREQLIEAVSHDNVDRLVDLARRVERDEPDPMAALTTLLRSALDLRLGLVLSTVSTRTYRAVLESPIVAGQRAEVISVLRRLVHRAQADGSVRPDVDVGDAILALVLASQVVPPADDENGTMVFERLFALVMDGLRGTGAAPLPGHPLDYEQIVELGRRGTFGRTITPPQSAPAG</sequence>
<dbReference type="GO" id="GO:0000976">
    <property type="term" value="F:transcription cis-regulatory region binding"/>
    <property type="evidence" value="ECO:0007669"/>
    <property type="project" value="TreeGrafter"/>
</dbReference>
<keyword evidence="7" id="KW-1185">Reference proteome</keyword>
<dbReference type="Gene3D" id="1.10.357.10">
    <property type="entry name" value="Tetracycline Repressor, domain 2"/>
    <property type="match status" value="1"/>
</dbReference>
<evidence type="ECO:0000259" key="5">
    <source>
        <dbReference type="PROSITE" id="PS50977"/>
    </source>
</evidence>
<proteinExistence type="predicted"/>
<evidence type="ECO:0000256" key="3">
    <source>
        <dbReference type="ARBA" id="ARBA00023163"/>
    </source>
</evidence>
<dbReference type="SUPFAM" id="SSF46689">
    <property type="entry name" value="Homeodomain-like"/>
    <property type="match status" value="1"/>
</dbReference>
<protein>
    <submittedName>
        <fullName evidence="6">TetR family transcriptional regulator</fullName>
    </submittedName>
</protein>
<evidence type="ECO:0000256" key="2">
    <source>
        <dbReference type="ARBA" id="ARBA00023125"/>
    </source>
</evidence>
<dbReference type="PROSITE" id="PS50977">
    <property type="entry name" value="HTH_TETR_2"/>
    <property type="match status" value="1"/>
</dbReference>
<dbReference type="PRINTS" id="PR00455">
    <property type="entry name" value="HTHTETR"/>
</dbReference>
<dbReference type="AlphaFoldDB" id="A0A4R1HY91"/>
<evidence type="ECO:0000313" key="6">
    <source>
        <dbReference type="EMBL" id="TCK25830.1"/>
    </source>
</evidence>
<evidence type="ECO:0000313" key="7">
    <source>
        <dbReference type="Proteomes" id="UP000295560"/>
    </source>
</evidence>
<dbReference type="InterPro" id="IPR049445">
    <property type="entry name" value="TetR_SbtR-like_C"/>
</dbReference>
<dbReference type="Proteomes" id="UP000295560">
    <property type="component" value="Unassembled WGS sequence"/>
</dbReference>
<keyword evidence="3" id="KW-0804">Transcription</keyword>
<dbReference type="InterPro" id="IPR050109">
    <property type="entry name" value="HTH-type_TetR-like_transc_reg"/>
</dbReference>
<evidence type="ECO:0000256" key="1">
    <source>
        <dbReference type="ARBA" id="ARBA00023015"/>
    </source>
</evidence>
<name>A0A4R1HY91_PSEEN</name>
<dbReference type="OrthoDB" id="3192968at2"/>
<gene>
    <name evidence="6" type="ORF">EV378_1656</name>
</gene>
<accession>A0A4R1HY91</accession>
<dbReference type="PANTHER" id="PTHR30055">
    <property type="entry name" value="HTH-TYPE TRANSCRIPTIONAL REGULATOR RUTR"/>
    <property type="match status" value="1"/>
</dbReference>
<comment type="caution">
    <text evidence="6">The sequence shown here is derived from an EMBL/GenBank/DDBJ whole genome shotgun (WGS) entry which is preliminary data.</text>
</comment>
<keyword evidence="2 4" id="KW-0238">DNA-binding</keyword>
<dbReference type="EMBL" id="SMFZ01000001">
    <property type="protein sequence ID" value="TCK25830.1"/>
    <property type="molecule type" value="Genomic_DNA"/>
</dbReference>
<organism evidence="6 7">
    <name type="scientific">Pseudonocardia endophytica</name>
    <dbReference type="NCBI Taxonomy" id="401976"/>
    <lineage>
        <taxon>Bacteria</taxon>
        <taxon>Bacillati</taxon>
        <taxon>Actinomycetota</taxon>
        <taxon>Actinomycetes</taxon>
        <taxon>Pseudonocardiales</taxon>
        <taxon>Pseudonocardiaceae</taxon>
        <taxon>Pseudonocardia</taxon>
    </lineage>
</organism>
<dbReference type="Pfam" id="PF00440">
    <property type="entry name" value="TetR_N"/>
    <property type="match status" value="1"/>
</dbReference>
<dbReference type="GO" id="GO:0003700">
    <property type="term" value="F:DNA-binding transcription factor activity"/>
    <property type="evidence" value="ECO:0007669"/>
    <property type="project" value="TreeGrafter"/>
</dbReference>
<keyword evidence="1" id="KW-0805">Transcription regulation</keyword>
<dbReference type="InterPro" id="IPR009057">
    <property type="entry name" value="Homeodomain-like_sf"/>
</dbReference>
<feature type="domain" description="HTH tetR-type" evidence="5">
    <location>
        <begin position="13"/>
        <end position="72"/>
    </location>
</feature>
<dbReference type="InterPro" id="IPR036271">
    <property type="entry name" value="Tet_transcr_reg_TetR-rel_C_sf"/>
</dbReference>
<dbReference type="RefSeq" id="WP_132422334.1">
    <property type="nucleotide sequence ID" value="NZ_SMFZ01000001.1"/>
</dbReference>
<feature type="DNA-binding region" description="H-T-H motif" evidence="4">
    <location>
        <begin position="35"/>
        <end position="54"/>
    </location>
</feature>